<dbReference type="SUPFAM" id="SSF52266">
    <property type="entry name" value="SGNH hydrolase"/>
    <property type="match status" value="1"/>
</dbReference>
<dbReference type="InterPro" id="IPR036514">
    <property type="entry name" value="SGNH_hydro_sf"/>
</dbReference>
<dbReference type="SUPFAM" id="SSF49785">
    <property type="entry name" value="Galactose-binding domain-like"/>
    <property type="match status" value="1"/>
</dbReference>
<dbReference type="GO" id="GO:0005975">
    <property type="term" value="P:carbohydrate metabolic process"/>
    <property type="evidence" value="ECO:0007669"/>
    <property type="project" value="TreeGrafter"/>
</dbReference>
<dbReference type="Pfam" id="PF03629">
    <property type="entry name" value="SASA"/>
    <property type="match status" value="2"/>
</dbReference>
<gene>
    <name evidence="3" type="ORF">GALL_257600</name>
</gene>
<dbReference type="PANTHER" id="PTHR22901:SF0">
    <property type="entry name" value="SIALATE O-ACETYLESTERASE"/>
    <property type="match status" value="1"/>
</dbReference>
<dbReference type="InterPro" id="IPR005181">
    <property type="entry name" value="SASA"/>
</dbReference>
<evidence type="ECO:0000256" key="1">
    <source>
        <dbReference type="ARBA" id="ARBA00022801"/>
    </source>
</evidence>
<dbReference type="PANTHER" id="PTHR22901">
    <property type="entry name" value="SIALATE O-ACETYLESTERASE"/>
    <property type="match status" value="1"/>
</dbReference>
<dbReference type="InterPro" id="IPR008979">
    <property type="entry name" value="Galactose-bd-like_sf"/>
</dbReference>
<proteinExistence type="predicted"/>
<accession>A0A1J5R8H1</accession>
<protein>
    <recommendedName>
        <fullName evidence="2">Sialate O-acetylesterase domain-containing protein</fullName>
    </recommendedName>
</protein>
<organism evidence="3">
    <name type="scientific">mine drainage metagenome</name>
    <dbReference type="NCBI Taxonomy" id="410659"/>
    <lineage>
        <taxon>unclassified sequences</taxon>
        <taxon>metagenomes</taxon>
        <taxon>ecological metagenomes</taxon>
    </lineage>
</organism>
<sequence>MLRSLPLLAGLFVASLVCTHAAERQNRPFVSTVFTDNMVLQRGKPNTFWGWAKPGTVVHVSVAGHEAIGTAGAGGLWEARLMPPAVGGPYTVTISGPKTVVLHNVLVGDVWLCTGQSNMQFGLGGSENGAEAIREANHPEIRLLMVDNHVSYGRAINVHGAWRVCTPETIAQPGWGGFSAVAYYFGRKLQHDLNVPIGLIQDCVGGTPVESWMSPASLRKVGGYSAKLDAMDQLRAEGAPAYGSLLMHWLDRYDVGGKGATWGAPSLDDKDWKPVTLANGFAELGLGNEPGVAWFRLHINLPNPLPAGTSMIHLGVVDKMDTVYVNGHWTGASSWVDNPRVYPIGAGVLHPGDNLIAVRIFKLAGRGFRQPDKVELVLGNGKVLPLAGPWVAKLSVDASPPHPLPLDDENFPTMPAVLFQGMIEPVAPLAITGAIWYQGESNTFEANRYRELLTGMIGDWRSLFGQGDFPFYIVSLPRFMHHSATPTDDGWTDLREAQAQVAATVPNCALAVTVDTGEADNIHPKLKQPVGERLALCALAHTYHKAVVCSGPVYSGLEHLPGALKLNFAHADGGLAVHGATLGEFSVAGADHVWHWATAKIEGDSVIVSCPEVPKPVAARYAWQANPEATLYNGAGLPAVPFRTDDWPVVGK</sequence>
<name>A0A1J5R8H1_9ZZZZ</name>
<dbReference type="InterPro" id="IPR039329">
    <property type="entry name" value="SIAE"/>
</dbReference>
<keyword evidence="1" id="KW-0378">Hydrolase</keyword>
<comment type="caution">
    <text evidence="3">The sequence shown here is derived from an EMBL/GenBank/DDBJ whole genome shotgun (WGS) entry which is preliminary data.</text>
</comment>
<feature type="domain" description="Sialate O-acetylesterase" evidence="2">
    <location>
        <begin position="430"/>
        <end position="534"/>
    </location>
</feature>
<dbReference type="AlphaFoldDB" id="A0A1J5R8H1"/>
<dbReference type="Gene3D" id="2.60.120.260">
    <property type="entry name" value="Galactose-binding domain-like"/>
    <property type="match status" value="1"/>
</dbReference>
<dbReference type="Gene3D" id="3.40.50.1110">
    <property type="entry name" value="SGNH hydrolase"/>
    <property type="match status" value="2"/>
</dbReference>
<reference evidence="3" key="1">
    <citation type="submission" date="2016-10" db="EMBL/GenBank/DDBJ databases">
        <title>Sequence of Gallionella enrichment culture.</title>
        <authorList>
            <person name="Poehlein A."/>
            <person name="Muehling M."/>
            <person name="Daniel R."/>
        </authorList>
    </citation>
    <scope>NUCLEOTIDE SEQUENCE</scope>
</reference>
<dbReference type="EMBL" id="MLJW01000235">
    <property type="protein sequence ID" value="OIQ92326.1"/>
    <property type="molecule type" value="Genomic_DNA"/>
</dbReference>
<feature type="domain" description="Sialate O-acetylesterase" evidence="2">
    <location>
        <begin position="108"/>
        <end position="215"/>
    </location>
</feature>
<dbReference type="GO" id="GO:0001681">
    <property type="term" value="F:sialate O-acetylesterase activity"/>
    <property type="evidence" value="ECO:0007669"/>
    <property type="project" value="InterPro"/>
</dbReference>
<evidence type="ECO:0000259" key="2">
    <source>
        <dbReference type="Pfam" id="PF03629"/>
    </source>
</evidence>
<evidence type="ECO:0000313" key="3">
    <source>
        <dbReference type="EMBL" id="OIQ92326.1"/>
    </source>
</evidence>